<dbReference type="InterPro" id="IPR006758">
    <property type="entry name" value="A32L"/>
</dbReference>
<dbReference type="AlphaFoldDB" id="A0AAD9LNQ6"/>
<proteinExistence type="predicted"/>
<evidence type="ECO:0000313" key="2">
    <source>
        <dbReference type="Proteomes" id="UP001259832"/>
    </source>
</evidence>
<gene>
    <name evidence="1" type="ORF">P3T76_007215</name>
</gene>
<organism evidence="1 2">
    <name type="scientific">Phytophthora citrophthora</name>
    <dbReference type="NCBI Taxonomy" id="4793"/>
    <lineage>
        <taxon>Eukaryota</taxon>
        <taxon>Sar</taxon>
        <taxon>Stramenopiles</taxon>
        <taxon>Oomycota</taxon>
        <taxon>Peronosporomycetes</taxon>
        <taxon>Peronosporales</taxon>
        <taxon>Peronosporaceae</taxon>
        <taxon>Phytophthora</taxon>
    </lineage>
</organism>
<reference evidence="1" key="1">
    <citation type="submission" date="2023-08" db="EMBL/GenBank/DDBJ databases">
        <title>Reference Genome Resource for the Citrus Pathogen Phytophthora citrophthora.</title>
        <authorList>
            <person name="Moller H."/>
            <person name="Coetzee B."/>
            <person name="Rose L.J."/>
            <person name="Van Niekerk J.M."/>
        </authorList>
    </citation>
    <scope>NUCLEOTIDE SEQUENCE</scope>
    <source>
        <strain evidence="1">STE-U-9442</strain>
    </source>
</reference>
<protein>
    <submittedName>
        <fullName evidence="1">Uncharacterized protein</fullName>
    </submittedName>
</protein>
<dbReference type="InterPro" id="IPR027417">
    <property type="entry name" value="P-loop_NTPase"/>
</dbReference>
<keyword evidence="2" id="KW-1185">Reference proteome</keyword>
<sequence>MSLAPDYGGAIPKQYRPGKSVMIKDLAIPALYRMIMLAPSGSGKTNMAFHIVKSSPNVYAYLHVICRNPNQPLYDYLREKLEGFISFYDPDTAPTVDQIRRTPLNSGKPELVIFDDITTDKHVLEKLVSTFYIRCRHYKLSSILLAHSFFALPKMIRLNSEYCAILKANSKRDLQVILKDFNLPGVSQEMTFRAYNKCTSHIGQALVIDGVKGQMRWNFDKILDPREL</sequence>
<evidence type="ECO:0000313" key="1">
    <source>
        <dbReference type="EMBL" id="KAK1941349.1"/>
    </source>
</evidence>
<name>A0AAD9LNQ6_9STRA</name>
<dbReference type="SUPFAM" id="SSF52540">
    <property type="entry name" value="P-loop containing nucleoside triphosphate hydrolases"/>
    <property type="match status" value="1"/>
</dbReference>
<comment type="caution">
    <text evidence="1">The sequence shown here is derived from an EMBL/GenBank/DDBJ whole genome shotgun (WGS) entry which is preliminary data.</text>
</comment>
<dbReference type="Proteomes" id="UP001259832">
    <property type="component" value="Unassembled WGS sequence"/>
</dbReference>
<dbReference type="Pfam" id="PF04665">
    <property type="entry name" value="Pox_A32"/>
    <property type="match status" value="1"/>
</dbReference>
<accession>A0AAD9LNQ6</accession>
<dbReference type="EMBL" id="JASMQC010000012">
    <property type="protein sequence ID" value="KAK1941349.1"/>
    <property type="molecule type" value="Genomic_DNA"/>
</dbReference>